<dbReference type="PROSITE" id="PS51257">
    <property type="entry name" value="PROKAR_LIPOPROTEIN"/>
    <property type="match status" value="1"/>
</dbReference>
<dbReference type="Pfam" id="PF14086">
    <property type="entry name" value="DUF4266"/>
    <property type="match status" value="1"/>
</dbReference>
<evidence type="ECO:0000313" key="2">
    <source>
        <dbReference type="EMBL" id="CAA6812289.1"/>
    </source>
</evidence>
<feature type="domain" description="DUF4266" evidence="1">
    <location>
        <begin position="24"/>
        <end position="74"/>
    </location>
</feature>
<evidence type="ECO:0000259" key="1">
    <source>
        <dbReference type="Pfam" id="PF14086"/>
    </source>
</evidence>
<protein>
    <submittedName>
        <fullName evidence="2">Phosphonate ABC transporter phosphate-binding periplasmic component (TC 3.A.1.9.1)</fullName>
    </submittedName>
</protein>
<dbReference type="EMBL" id="CACVAU010000038">
    <property type="protein sequence ID" value="CAA6812289.1"/>
    <property type="molecule type" value="Genomic_DNA"/>
</dbReference>
<gene>
    <name evidence="2" type="ORF">HELGO_WM4128</name>
</gene>
<dbReference type="AlphaFoldDB" id="A0A6S6SUT4"/>
<sequence>MIKACLVCVGASILMVGCTGIKEVKAWEKEGLAKEIMQFEGPNPELKKFEQHLYFSKEASRGGYGVAGGGCGCN</sequence>
<name>A0A6S6SUT4_9BACT</name>
<organism evidence="2">
    <name type="scientific">uncultured Sulfurovum sp</name>
    <dbReference type="NCBI Taxonomy" id="269237"/>
    <lineage>
        <taxon>Bacteria</taxon>
        <taxon>Pseudomonadati</taxon>
        <taxon>Campylobacterota</taxon>
        <taxon>Epsilonproteobacteria</taxon>
        <taxon>Campylobacterales</taxon>
        <taxon>Sulfurovaceae</taxon>
        <taxon>Sulfurovum</taxon>
        <taxon>environmental samples</taxon>
    </lineage>
</organism>
<dbReference type="InterPro" id="IPR025362">
    <property type="entry name" value="DUF4266"/>
</dbReference>
<reference evidence="2" key="1">
    <citation type="submission" date="2020-01" db="EMBL/GenBank/DDBJ databases">
        <authorList>
            <person name="Meier V. D."/>
            <person name="Meier V D."/>
        </authorList>
    </citation>
    <scope>NUCLEOTIDE SEQUENCE</scope>
    <source>
        <strain evidence="2">HLG_WM_MAG_05</strain>
    </source>
</reference>
<accession>A0A6S6SUT4</accession>
<proteinExistence type="predicted"/>